<comment type="caution">
    <text evidence="2">The sequence shown here is derived from an EMBL/GenBank/DDBJ whole genome shotgun (WGS) entry which is preliminary data.</text>
</comment>
<evidence type="ECO:0008006" key="4">
    <source>
        <dbReference type="Google" id="ProtNLM"/>
    </source>
</evidence>
<keyword evidence="1" id="KW-0472">Membrane</keyword>
<protein>
    <recommendedName>
        <fullName evidence="4">Inner membrane protein YqjE</fullName>
    </recommendedName>
</protein>
<feature type="transmembrane region" description="Helical" evidence="1">
    <location>
        <begin position="82"/>
        <end position="104"/>
    </location>
</feature>
<dbReference type="InterPro" id="IPR009937">
    <property type="entry name" value="Phage_holin_3_6"/>
</dbReference>
<keyword evidence="1" id="KW-1133">Transmembrane helix</keyword>
<dbReference type="Proteomes" id="UP000295937">
    <property type="component" value="Unassembled WGS sequence"/>
</dbReference>
<dbReference type="AlphaFoldDB" id="A0A2P5T1P8"/>
<keyword evidence="1" id="KW-0812">Transmembrane</keyword>
<evidence type="ECO:0000313" key="2">
    <source>
        <dbReference type="EMBL" id="PPI88507.1"/>
    </source>
</evidence>
<proteinExistence type="predicted"/>
<gene>
    <name evidence="2" type="ORF">CRV09_02305</name>
</gene>
<feature type="transmembrane region" description="Helical" evidence="1">
    <location>
        <begin position="50"/>
        <end position="76"/>
    </location>
</feature>
<dbReference type="EMBL" id="PDKR01000003">
    <property type="protein sequence ID" value="PPI88507.1"/>
    <property type="molecule type" value="Genomic_DNA"/>
</dbReference>
<name>A0A2P5T1P8_9GAMM</name>
<evidence type="ECO:0000256" key="1">
    <source>
        <dbReference type="SAM" id="Phobius"/>
    </source>
</evidence>
<dbReference type="RefSeq" id="WP_136132550.1">
    <property type="nucleotide sequence ID" value="NZ_PDKR01000003.1"/>
</dbReference>
<organism evidence="2 3">
    <name type="scientific">Candidatus Pantoea edessiphila</name>
    <dbReference type="NCBI Taxonomy" id="2044610"/>
    <lineage>
        <taxon>Bacteria</taxon>
        <taxon>Pseudomonadati</taxon>
        <taxon>Pseudomonadota</taxon>
        <taxon>Gammaproteobacteria</taxon>
        <taxon>Enterobacterales</taxon>
        <taxon>Erwiniaceae</taxon>
        <taxon>Pantoea</taxon>
    </lineage>
</organism>
<evidence type="ECO:0000313" key="3">
    <source>
        <dbReference type="Proteomes" id="UP000295937"/>
    </source>
</evidence>
<dbReference type="Pfam" id="PF07332">
    <property type="entry name" value="Phage_holin_3_6"/>
    <property type="match status" value="1"/>
</dbReference>
<reference evidence="2 3" key="1">
    <citation type="journal article" date="2018" name="Genome Biol. Evol.">
        <title>Cladogenesis and Genomic Streamlining in Extracellular Endosymbionts of Tropical Stink Bugs.</title>
        <authorList>
            <person name="Otero-Bravo A."/>
            <person name="Goffredi S."/>
            <person name="Sabree Z.L."/>
        </authorList>
    </citation>
    <scope>NUCLEOTIDE SEQUENCE [LARGE SCALE GENOMIC DNA]</scope>
    <source>
        <strain evidence="2 3">SoEO</strain>
    </source>
</reference>
<sequence length="131" mass="15104">MDTIKNKKGPSKTIIDIIQNMIAKIIIIIETRLRLAILEIEEEKTKIIQILLMIGLTVLFITAGFFCLLMVIIFSVSPQFRVLTMLVISFILFLISFLFIFLIFKKSQDSTLLKYTLKELKTDCNILESNN</sequence>
<accession>A0A2P5T1P8</accession>